<protein>
    <submittedName>
        <fullName evidence="2">MBL fold metallo-hydrolase</fullName>
    </submittedName>
</protein>
<proteinExistence type="predicted"/>
<dbReference type="InterPro" id="IPR036866">
    <property type="entry name" value="RibonucZ/Hydroxyglut_hydro"/>
</dbReference>
<organism evidence="2 3">
    <name type="scientific">Catenulispora yoronensis</name>
    <dbReference type="NCBI Taxonomy" id="450799"/>
    <lineage>
        <taxon>Bacteria</taxon>
        <taxon>Bacillati</taxon>
        <taxon>Actinomycetota</taxon>
        <taxon>Actinomycetes</taxon>
        <taxon>Catenulisporales</taxon>
        <taxon>Catenulisporaceae</taxon>
        <taxon>Catenulispora</taxon>
    </lineage>
</organism>
<dbReference type="CDD" id="cd06262">
    <property type="entry name" value="metallo-hydrolase-like_MBL-fold"/>
    <property type="match status" value="1"/>
</dbReference>
<dbReference type="Gene3D" id="3.60.15.10">
    <property type="entry name" value="Ribonuclease Z/Hydroxyacylglutathione hydrolase-like"/>
    <property type="match status" value="1"/>
</dbReference>
<accession>A0ABN2U6A5</accession>
<gene>
    <name evidence="2" type="ORF">GCM10009839_30870</name>
</gene>
<evidence type="ECO:0000313" key="3">
    <source>
        <dbReference type="Proteomes" id="UP001500751"/>
    </source>
</evidence>
<dbReference type="SUPFAM" id="SSF56281">
    <property type="entry name" value="Metallo-hydrolase/oxidoreductase"/>
    <property type="match status" value="1"/>
</dbReference>
<evidence type="ECO:0000259" key="1">
    <source>
        <dbReference type="SMART" id="SM00849"/>
    </source>
</evidence>
<dbReference type="InterPro" id="IPR051453">
    <property type="entry name" value="MBL_Glyoxalase_II"/>
</dbReference>
<name>A0ABN2U6A5_9ACTN</name>
<sequence length="221" mass="23463">MSDYTGDVTQGGPAAVRDLPALTVTKVSVGPFDNNAYLLESRTSGTRVLIDAAAEPATVLALAGDRLDAVITTHQHGDHWQGLADVVAATGAATHAGRADAEGIPVPTAHLVDDGDTVRVGDIELEAIHLVGHTPGSIALLYRDAADPDGIPHLFTGDCLFPGGVGNTNKDQERFESLYSGVVAKIFDRLPDETWVYPGHGKDTTLGAERPHLDEWRERGW</sequence>
<dbReference type="PANTHER" id="PTHR46233">
    <property type="entry name" value="HYDROXYACYLGLUTATHIONE HYDROLASE GLOC"/>
    <property type="match status" value="1"/>
</dbReference>
<feature type="domain" description="Metallo-beta-lactamase" evidence="1">
    <location>
        <begin position="33"/>
        <end position="200"/>
    </location>
</feature>
<reference evidence="2 3" key="1">
    <citation type="journal article" date="2019" name="Int. J. Syst. Evol. Microbiol.">
        <title>The Global Catalogue of Microorganisms (GCM) 10K type strain sequencing project: providing services to taxonomists for standard genome sequencing and annotation.</title>
        <authorList>
            <consortium name="The Broad Institute Genomics Platform"/>
            <consortium name="The Broad Institute Genome Sequencing Center for Infectious Disease"/>
            <person name="Wu L."/>
            <person name="Ma J."/>
        </authorList>
    </citation>
    <scope>NUCLEOTIDE SEQUENCE [LARGE SCALE GENOMIC DNA]</scope>
    <source>
        <strain evidence="2 3">JCM 16014</strain>
    </source>
</reference>
<evidence type="ECO:0000313" key="2">
    <source>
        <dbReference type="EMBL" id="GAA2029229.1"/>
    </source>
</evidence>
<dbReference type="Pfam" id="PF00753">
    <property type="entry name" value="Lactamase_B"/>
    <property type="match status" value="1"/>
</dbReference>
<dbReference type="SMART" id="SM00849">
    <property type="entry name" value="Lactamase_B"/>
    <property type="match status" value="1"/>
</dbReference>
<dbReference type="RefSeq" id="WP_344666282.1">
    <property type="nucleotide sequence ID" value="NZ_BAAAQN010000015.1"/>
</dbReference>
<dbReference type="InterPro" id="IPR001279">
    <property type="entry name" value="Metallo-B-lactamas"/>
</dbReference>
<comment type="caution">
    <text evidence="2">The sequence shown here is derived from an EMBL/GenBank/DDBJ whole genome shotgun (WGS) entry which is preliminary data.</text>
</comment>
<dbReference type="PANTHER" id="PTHR46233:SF1">
    <property type="entry name" value="CONSERVED PROTEIN"/>
    <property type="match status" value="1"/>
</dbReference>
<dbReference type="Proteomes" id="UP001500751">
    <property type="component" value="Unassembled WGS sequence"/>
</dbReference>
<keyword evidence="3" id="KW-1185">Reference proteome</keyword>
<dbReference type="EMBL" id="BAAAQN010000015">
    <property type="protein sequence ID" value="GAA2029229.1"/>
    <property type="molecule type" value="Genomic_DNA"/>
</dbReference>